<comment type="function">
    <text evidence="12 13">The coatomer is a cytosolic protein complex that binds to dilysine motifs and reversibly associates with Golgi non-clathrin-coated vesicles, which further mediate biosynthetic protein transport from the ER, via the Golgi up to the trans Golgi network. Coatomer complex is required for budding from Golgi membranes, and is essential for the retrograde Golgi-to-ER transport of dilysine-tagged proteins.</text>
</comment>
<sequence length="929" mass="101890">MASIKKDDEGGINQYYHNKTTVMQEARVFNESPISPRRCRALLAQIIYLLYMGETFGTQEATTLFFGVTKLFQHKDSALRQAVYLAIKELATTAEDVIMVTSSIMKDMQPNSEVIYRPNAVRALCRIIDPSMVQGVERFFKAAIVDRNPSISSAALVSSYHLFPSAKDVVKRWANEAQEAVNAKSSSGLFGSNLAAGSFMGFGSSSQQNAAYQPIPSTSYITQYHALGLLYLIRQQDRMAVTKMIQQLGGGAKSGMGTSLKNAMALCMLIRFAAKVMDEDPNIQKPMLEMLESWLKHKSDMVNIEAARAICEMKNVSAQQLVRPISILQMALSSPKTTLKFAAIRTLATLALTHPGSVATCNVEMEHLISDSNRSIATYAITTLLKTGTEASVDRLMKQISGFMSEISDEFKVIVVDAIRSLCLKFPSKQASMLTFLSGVLRDEGGYDFKRAVVEAIFDMIKFISECKEQALSHLCEFIEDCEFTKLSVRILHLLGVEGPKTPQPARYIRYIYNRVVLENAIVRAAAVSSLAKFGVNVEDQTMQKSVKVLLNRCLEDVDDEVRDRAALYLKVLDDKPLAETYVKEESVYSLSALESSLVSYVKDPSASEQPFSFDTIPRISREQAARESARPSTLDTIAAPSTSKAATAATPPPRTAAETQSAYVQQLSEVPELADYGQVLNSSSKPVQLTESETEYQVSCVKHIFKEHIVFQFNVSNTMPDTVLEQVSVIMQPQAESGLTEDFIIPIPSLTQSTSPGIVYVSFTRDSPEEYTAAAFQCILKFISKEVDPASGEPEADGYEDEYQLEEVELACGDYIIPSYASFSSEWDRLRGGSTATETFALSAMESIKAACDSIIEILNMEPLGGTESPSSMSVHTLQLSGLVIGNGGKVLVRCRMTYSSSAGVTLELGVRAEKPEACNLIVAAIGG</sequence>
<evidence type="ECO:0000259" key="16">
    <source>
        <dbReference type="Pfam" id="PF08752"/>
    </source>
</evidence>
<dbReference type="FunFam" id="2.60.40.1480:FF:000001">
    <property type="entry name" value="Coatomer subunit gamma"/>
    <property type="match status" value="1"/>
</dbReference>
<evidence type="ECO:0000256" key="7">
    <source>
        <dbReference type="ARBA" id="ARBA00022892"/>
    </source>
</evidence>
<keyword evidence="11 13" id="KW-0968">Cytoplasmic vesicle</keyword>
<dbReference type="PIRSF" id="PIRSF037093">
    <property type="entry name" value="Coatomer_gamma_subunit"/>
    <property type="match status" value="1"/>
</dbReference>
<dbReference type="Pfam" id="PF01602">
    <property type="entry name" value="Adaptin_N"/>
    <property type="match status" value="1"/>
</dbReference>
<dbReference type="PANTHER" id="PTHR10261">
    <property type="entry name" value="COATOMER SUBUNIT GAMMA"/>
    <property type="match status" value="1"/>
</dbReference>
<evidence type="ECO:0000256" key="2">
    <source>
        <dbReference type="ARBA" id="ARBA00010720"/>
    </source>
</evidence>
<protein>
    <recommendedName>
        <fullName evidence="13">Coatomer subunit gamma</fullName>
    </recommendedName>
</protein>
<keyword evidence="6" id="KW-0677">Repeat</keyword>
<dbReference type="GO" id="GO:0000139">
    <property type="term" value="C:Golgi membrane"/>
    <property type="evidence" value="ECO:0007669"/>
    <property type="project" value="UniProtKB-SubCell"/>
</dbReference>
<comment type="subcellular location">
    <subcellularLocation>
        <location evidence="13">Cytoplasm</location>
    </subcellularLocation>
    <subcellularLocation>
        <location evidence="1 13">Golgi apparatus membrane</location>
        <topology evidence="1 13">Peripheral membrane protein</topology>
        <orientation evidence="1 13">Cytoplasmic side</orientation>
    </subcellularLocation>
    <subcellularLocation>
        <location evidence="13">Cytoplasmic vesicle</location>
        <location evidence="13">COPI-coated vesicle membrane</location>
        <topology evidence="13">Peripheral membrane protein</topology>
        <orientation evidence="13">Cytoplasmic side</orientation>
    </subcellularLocation>
</comment>
<reference evidence="18 19" key="1">
    <citation type="journal article" date="2017" name="Mol. Ecol.">
        <title>Comparative and population genomic landscape of Phellinus noxius: A hypervariable fungus causing root rot in trees.</title>
        <authorList>
            <person name="Chung C.L."/>
            <person name="Lee T.J."/>
            <person name="Akiba M."/>
            <person name="Lee H.H."/>
            <person name="Kuo T.H."/>
            <person name="Liu D."/>
            <person name="Ke H.M."/>
            <person name="Yokoi T."/>
            <person name="Roa M.B."/>
            <person name="Lu M.J."/>
            <person name="Chang Y.Y."/>
            <person name="Ann P.J."/>
            <person name="Tsai J.N."/>
            <person name="Chen C.Y."/>
            <person name="Tzean S.S."/>
            <person name="Ota Y."/>
            <person name="Hattori T."/>
            <person name="Sahashi N."/>
            <person name="Liou R.F."/>
            <person name="Kikuchi T."/>
            <person name="Tsai I.J."/>
        </authorList>
    </citation>
    <scope>NUCLEOTIDE SEQUENCE [LARGE SCALE GENOMIC DNA]</scope>
    <source>
        <strain evidence="18 19">FFPRI411160</strain>
    </source>
</reference>
<evidence type="ECO:0000256" key="1">
    <source>
        <dbReference type="ARBA" id="ARBA00004255"/>
    </source>
</evidence>
<evidence type="ECO:0000259" key="15">
    <source>
        <dbReference type="Pfam" id="PF01602"/>
    </source>
</evidence>
<feature type="compositionally biased region" description="Low complexity" evidence="14">
    <location>
        <begin position="639"/>
        <end position="650"/>
    </location>
</feature>
<comment type="subunit">
    <text evidence="13">Oligomeric complex.</text>
</comment>
<evidence type="ECO:0000256" key="5">
    <source>
        <dbReference type="ARBA" id="ARBA00022553"/>
    </source>
</evidence>
<gene>
    <name evidence="18" type="ORF">PNOK_0206500</name>
</gene>
<dbReference type="FunFam" id="3.30.310.10:FF:000008">
    <property type="entry name" value="Coatomer subunit gamma"/>
    <property type="match status" value="1"/>
</dbReference>
<evidence type="ECO:0000256" key="12">
    <source>
        <dbReference type="ARBA" id="ARBA00025536"/>
    </source>
</evidence>
<dbReference type="GO" id="GO:0009306">
    <property type="term" value="P:protein secretion"/>
    <property type="evidence" value="ECO:0007669"/>
    <property type="project" value="TreeGrafter"/>
</dbReference>
<name>A0A286UR79_9AGAM</name>
<dbReference type="FunCoup" id="A0A286UR79">
    <property type="interactions" value="594"/>
</dbReference>
<feature type="domain" description="Coatomer subunit gamma C-terminal" evidence="17">
    <location>
        <begin position="814"/>
        <end position="927"/>
    </location>
</feature>
<dbReference type="STRING" id="2282107.A0A286UR79"/>
<dbReference type="GO" id="GO:0006886">
    <property type="term" value="P:intracellular protein transport"/>
    <property type="evidence" value="ECO:0007669"/>
    <property type="project" value="InterPro"/>
</dbReference>
<dbReference type="SUPFAM" id="SSF55711">
    <property type="entry name" value="Subdomain of clathrin and coatomer appendage domain"/>
    <property type="match status" value="1"/>
</dbReference>
<dbReference type="InterPro" id="IPR016024">
    <property type="entry name" value="ARM-type_fold"/>
</dbReference>
<evidence type="ECO:0000256" key="11">
    <source>
        <dbReference type="ARBA" id="ARBA00023329"/>
    </source>
</evidence>
<dbReference type="Gene3D" id="2.60.40.1480">
    <property type="entry name" value="Coatomer, gamma subunit, appendage domain"/>
    <property type="match status" value="1"/>
</dbReference>
<dbReference type="InterPro" id="IPR032154">
    <property type="entry name" value="Coatomer_g_Cpla"/>
</dbReference>
<keyword evidence="3 13" id="KW-0813">Transport</keyword>
<dbReference type="InParanoid" id="A0A286UR79"/>
<dbReference type="InterPro" id="IPR037067">
    <property type="entry name" value="Coatomer_gsu_app_sf"/>
</dbReference>
<dbReference type="PANTHER" id="PTHR10261:SF0">
    <property type="entry name" value="COATOMER SUBUNIT GAMMA-2"/>
    <property type="match status" value="1"/>
</dbReference>
<feature type="region of interest" description="Disordered" evidence="14">
    <location>
        <begin position="623"/>
        <end position="659"/>
    </location>
</feature>
<dbReference type="FunFam" id="1.25.10.10:FF:000071">
    <property type="entry name" value="Coatomer subunit gamma"/>
    <property type="match status" value="1"/>
</dbReference>
<dbReference type="SUPFAM" id="SSF49348">
    <property type="entry name" value="Clathrin adaptor appendage domain"/>
    <property type="match status" value="1"/>
</dbReference>
<evidence type="ECO:0000313" key="18">
    <source>
        <dbReference type="EMBL" id="PAV22108.1"/>
    </source>
</evidence>
<evidence type="ECO:0000256" key="4">
    <source>
        <dbReference type="ARBA" id="ARBA00022490"/>
    </source>
</evidence>
<evidence type="ECO:0000259" key="17">
    <source>
        <dbReference type="Pfam" id="PF16381"/>
    </source>
</evidence>
<evidence type="ECO:0000256" key="10">
    <source>
        <dbReference type="ARBA" id="ARBA00023136"/>
    </source>
</evidence>
<dbReference type="Pfam" id="PF08752">
    <property type="entry name" value="COP-gamma_platf"/>
    <property type="match status" value="1"/>
</dbReference>
<dbReference type="GO" id="GO:0006888">
    <property type="term" value="P:endoplasmic reticulum to Golgi vesicle-mediated transport"/>
    <property type="evidence" value="ECO:0007669"/>
    <property type="project" value="TreeGrafter"/>
</dbReference>
<dbReference type="FunFam" id="1.25.10.10:FF:000046">
    <property type="entry name" value="Coatomer subunit gamma"/>
    <property type="match status" value="1"/>
</dbReference>
<dbReference type="GO" id="GO:0005793">
    <property type="term" value="C:endoplasmic reticulum-Golgi intermediate compartment"/>
    <property type="evidence" value="ECO:0007669"/>
    <property type="project" value="TreeGrafter"/>
</dbReference>
<evidence type="ECO:0000256" key="9">
    <source>
        <dbReference type="ARBA" id="ARBA00023034"/>
    </source>
</evidence>
<dbReference type="GO" id="GO:0005783">
    <property type="term" value="C:endoplasmic reticulum"/>
    <property type="evidence" value="ECO:0007669"/>
    <property type="project" value="TreeGrafter"/>
</dbReference>
<dbReference type="InterPro" id="IPR013041">
    <property type="entry name" value="Clathrin_app_Ig-like_sf"/>
</dbReference>
<evidence type="ECO:0000256" key="3">
    <source>
        <dbReference type="ARBA" id="ARBA00022448"/>
    </source>
</evidence>
<evidence type="ECO:0000313" key="19">
    <source>
        <dbReference type="Proteomes" id="UP000217199"/>
    </source>
</evidence>
<dbReference type="InterPro" id="IPR017106">
    <property type="entry name" value="Coatomer_gsu"/>
</dbReference>
<keyword evidence="8 13" id="KW-0653">Protein transport</keyword>
<dbReference type="GO" id="GO:0030126">
    <property type="term" value="C:COPI vesicle coat"/>
    <property type="evidence" value="ECO:0007669"/>
    <property type="project" value="InterPro"/>
</dbReference>
<keyword evidence="10 13" id="KW-0472">Membrane</keyword>
<dbReference type="Gene3D" id="3.30.310.10">
    <property type="entry name" value="TATA-Binding Protein"/>
    <property type="match status" value="1"/>
</dbReference>
<dbReference type="GO" id="GO:0006891">
    <property type="term" value="P:intra-Golgi vesicle-mediated transport"/>
    <property type="evidence" value="ECO:0007669"/>
    <property type="project" value="TreeGrafter"/>
</dbReference>
<feature type="domain" description="Coatomer gamma subunit appendage Ig-like subdomain" evidence="16">
    <location>
        <begin position="663"/>
        <end position="811"/>
    </location>
</feature>
<evidence type="ECO:0000256" key="14">
    <source>
        <dbReference type="SAM" id="MobiDB-lite"/>
    </source>
</evidence>
<comment type="similarity">
    <text evidence="2 13">Belongs to the COPG family.</text>
</comment>
<dbReference type="InterPro" id="IPR011989">
    <property type="entry name" value="ARM-like"/>
</dbReference>
<keyword evidence="9 13" id="KW-0333">Golgi apparatus</keyword>
<dbReference type="EMBL" id="NBII01000002">
    <property type="protein sequence ID" value="PAV22108.1"/>
    <property type="molecule type" value="Genomic_DNA"/>
</dbReference>
<dbReference type="InterPro" id="IPR013040">
    <property type="entry name" value="Coatomer_gsu_app_Ig-like_dom"/>
</dbReference>
<keyword evidence="7 13" id="KW-0931">ER-Golgi transport</keyword>
<evidence type="ECO:0000256" key="8">
    <source>
        <dbReference type="ARBA" id="ARBA00022927"/>
    </source>
</evidence>
<dbReference type="GO" id="GO:0005198">
    <property type="term" value="F:structural molecule activity"/>
    <property type="evidence" value="ECO:0007669"/>
    <property type="project" value="InterPro"/>
</dbReference>
<feature type="domain" description="Clathrin/coatomer adaptor adaptin-like N-terminal" evidence="15">
    <location>
        <begin position="20"/>
        <end position="575"/>
    </location>
</feature>
<dbReference type="Proteomes" id="UP000217199">
    <property type="component" value="Unassembled WGS sequence"/>
</dbReference>
<proteinExistence type="inferred from homology"/>
<dbReference type="InterPro" id="IPR012295">
    <property type="entry name" value="TBP_dom_sf"/>
</dbReference>
<dbReference type="SUPFAM" id="SSF48371">
    <property type="entry name" value="ARM repeat"/>
    <property type="match status" value="1"/>
</dbReference>
<evidence type="ECO:0000256" key="13">
    <source>
        <dbReference type="PIRNR" id="PIRNR037093"/>
    </source>
</evidence>
<dbReference type="Gene3D" id="1.25.10.10">
    <property type="entry name" value="Leucine-rich Repeat Variant"/>
    <property type="match status" value="1"/>
</dbReference>
<dbReference type="OrthoDB" id="1074925at2759"/>
<dbReference type="Pfam" id="PF16381">
    <property type="entry name" value="Coatomer_g_Cpla"/>
    <property type="match status" value="1"/>
</dbReference>
<dbReference type="InterPro" id="IPR009028">
    <property type="entry name" value="Coatomer/calthrin_app_sub_C"/>
</dbReference>
<accession>A0A286UR79</accession>
<keyword evidence="4 13" id="KW-0963">Cytoplasm</keyword>
<organism evidence="18 19">
    <name type="scientific">Pyrrhoderma noxium</name>
    <dbReference type="NCBI Taxonomy" id="2282107"/>
    <lineage>
        <taxon>Eukaryota</taxon>
        <taxon>Fungi</taxon>
        <taxon>Dikarya</taxon>
        <taxon>Basidiomycota</taxon>
        <taxon>Agaricomycotina</taxon>
        <taxon>Agaricomycetes</taxon>
        <taxon>Hymenochaetales</taxon>
        <taxon>Hymenochaetaceae</taxon>
        <taxon>Pyrrhoderma</taxon>
    </lineage>
</organism>
<keyword evidence="5" id="KW-0597">Phosphoprotein</keyword>
<dbReference type="InterPro" id="IPR002553">
    <property type="entry name" value="Clathrin/coatomer_adapt-like_N"/>
</dbReference>
<dbReference type="AlphaFoldDB" id="A0A286UR79"/>
<evidence type="ECO:0000256" key="6">
    <source>
        <dbReference type="ARBA" id="ARBA00022737"/>
    </source>
</evidence>
<comment type="caution">
    <text evidence="18">The sequence shown here is derived from an EMBL/GenBank/DDBJ whole genome shotgun (WGS) entry which is preliminary data.</text>
</comment>
<keyword evidence="19" id="KW-1185">Reference proteome</keyword>